<comment type="catalytic activity">
    <reaction evidence="11">
        <text>a 2'-deoxyribonucleoside 5'-diphosphate + [thioredoxin]-disulfide + H2O = a ribonucleoside 5'-diphosphate + [thioredoxin]-dithiol</text>
        <dbReference type="Rhea" id="RHEA:23252"/>
        <dbReference type="Rhea" id="RHEA-COMP:10698"/>
        <dbReference type="Rhea" id="RHEA-COMP:10700"/>
        <dbReference type="ChEBI" id="CHEBI:15377"/>
        <dbReference type="ChEBI" id="CHEBI:29950"/>
        <dbReference type="ChEBI" id="CHEBI:50058"/>
        <dbReference type="ChEBI" id="CHEBI:57930"/>
        <dbReference type="ChEBI" id="CHEBI:73316"/>
        <dbReference type="EC" id="1.17.4.1"/>
    </reaction>
</comment>
<keyword evidence="8 11" id="KW-0215">Deoxyribonucleotide synthesis</keyword>
<dbReference type="InterPro" id="IPR000073">
    <property type="entry name" value="AB_hydrolase_1"/>
</dbReference>
<comment type="similarity">
    <text evidence="1 11">Belongs to the ribonucleoside diphosphate reductase large chain family.</text>
</comment>
<evidence type="ECO:0000256" key="7">
    <source>
        <dbReference type="ARBA" id="ARBA00023002"/>
    </source>
</evidence>
<dbReference type="FunFam" id="3.20.70.20:FF:000010">
    <property type="entry name" value="Ribonucleoside-diphosphate reductase"/>
    <property type="match status" value="1"/>
</dbReference>
<evidence type="ECO:0000256" key="11">
    <source>
        <dbReference type="RuleBase" id="RU003410"/>
    </source>
</evidence>
<evidence type="ECO:0000256" key="9">
    <source>
        <dbReference type="ARBA" id="ARBA00024942"/>
    </source>
</evidence>
<proteinExistence type="inferred from homology"/>
<comment type="function">
    <text evidence="9 11">Provides the precursors necessary for DNA synthesis. Catalyzes the biosynthesis of deoxyribonucleotides from the corresponding ribonucleotides.</text>
</comment>
<dbReference type="Gene3D" id="3.40.50.1820">
    <property type="entry name" value="alpha/beta hydrolase"/>
    <property type="match status" value="1"/>
</dbReference>
<dbReference type="InterPro" id="IPR013595">
    <property type="entry name" value="Pept_S33_TAP-like_C"/>
</dbReference>
<dbReference type="PROSITE" id="PS00089">
    <property type="entry name" value="RIBORED_LARGE"/>
    <property type="match status" value="1"/>
</dbReference>
<dbReference type="PRINTS" id="PR01183">
    <property type="entry name" value="RIBORDTASEM1"/>
</dbReference>
<dbReference type="Pfam" id="PF02867">
    <property type="entry name" value="Ribonuc_red_lgC"/>
    <property type="match status" value="1"/>
</dbReference>
<dbReference type="EMBL" id="LATX01001573">
    <property type="protein sequence ID" value="KTB40518.1"/>
    <property type="molecule type" value="Genomic_DNA"/>
</dbReference>
<dbReference type="GO" id="GO:0004748">
    <property type="term" value="F:ribonucleoside-diphosphate reductase activity, thioredoxin disulfide as acceptor"/>
    <property type="evidence" value="ECO:0007669"/>
    <property type="project" value="UniProtKB-EC"/>
</dbReference>
<dbReference type="Pfam" id="PF03477">
    <property type="entry name" value="ATP-cone"/>
    <property type="match status" value="1"/>
</dbReference>
<dbReference type="PANTHER" id="PTHR11573">
    <property type="entry name" value="RIBONUCLEOSIDE-DIPHOSPHATE REDUCTASE LARGE CHAIN"/>
    <property type="match status" value="1"/>
</dbReference>
<evidence type="ECO:0000256" key="4">
    <source>
        <dbReference type="ARBA" id="ARBA00022533"/>
    </source>
</evidence>
<evidence type="ECO:0000256" key="8">
    <source>
        <dbReference type="ARBA" id="ARBA00023116"/>
    </source>
</evidence>
<feature type="region of interest" description="Disordered" evidence="12">
    <location>
        <begin position="755"/>
        <end position="826"/>
    </location>
</feature>
<evidence type="ECO:0000256" key="5">
    <source>
        <dbReference type="ARBA" id="ARBA00022741"/>
    </source>
</evidence>
<keyword evidence="4" id="KW-0021">Allosteric enzyme</keyword>
<dbReference type="SUPFAM" id="SSF48168">
    <property type="entry name" value="R1 subunit of ribonucleotide reductase, N-terminal domain"/>
    <property type="match status" value="1"/>
</dbReference>
<dbReference type="InterPro" id="IPR008926">
    <property type="entry name" value="RNR_R1-su_N"/>
</dbReference>
<dbReference type="Gene3D" id="3.20.70.20">
    <property type="match status" value="1"/>
</dbReference>
<comment type="subunit">
    <text evidence="2">Heterodimer of a large and a small subunit.</text>
</comment>
<evidence type="ECO:0000256" key="1">
    <source>
        <dbReference type="ARBA" id="ARBA00010406"/>
    </source>
</evidence>
<dbReference type="InterPro" id="IPR005144">
    <property type="entry name" value="ATP-cone_dom"/>
</dbReference>
<dbReference type="UniPathway" id="UPA00326"/>
<evidence type="ECO:0000313" key="15">
    <source>
        <dbReference type="Proteomes" id="UP000054988"/>
    </source>
</evidence>
<dbReference type="Pfam" id="PF00317">
    <property type="entry name" value="Ribonuc_red_lgN"/>
    <property type="match status" value="1"/>
</dbReference>
<dbReference type="InterPro" id="IPR039718">
    <property type="entry name" value="Rrm1"/>
</dbReference>
<dbReference type="InterPro" id="IPR029058">
    <property type="entry name" value="AB_hydrolase_fold"/>
</dbReference>
<dbReference type="NCBIfam" id="TIGR02506">
    <property type="entry name" value="NrdE_NrdA"/>
    <property type="match status" value="1"/>
</dbReference>
<dbReference type="InterPro" id="IPR000788">
    <property type="entry name" value="RNR_lg_C"/>
</dbReference>
<gene>
    <name evidence="14" type="ORF">WG66_6901</name>
</gene>
<accession>A0A0W0FWD8</accession>
<comment type="caution">
    <text evidence="14">The sequence shown here is derived from an EMBL/GenBank/DDBJ whole genome shotgun (WGS) entry which is preliminary data.</text>
</comment>
<feature type="compositionally biased region" description="Low complexity" evidence="12">
    <location>
        <begin position="809"/>
        <end position="826"/>
    </location>
</feature>
<keyword evidence="7 11" id="KW-0560">Oxidoreductase</keyword>
<dbReference type="GO" id="GO:0005971">
    <property type="term" value="C:ribonucleoside-diphosphate reductase complex"/>
    <property type="evidence" value="ECO:0007669"/>
    <property type="project" value="TreeGrafter"/>
</dbReference>
<protein>
    <recommendedName>
        <fullName evidence="3 11">Ribonucleoside-diphosphate reductase</fullName>
        <ecNumber evidence="3 11">1.17.4.1</ecNumber>
    </recommendedName>
</protein>
<evidence type="ECO:0000256" key="6">
    <source>
        <dbReference type="ARBA" id="ARBA00022840"/>
    </source>
</evidence>
<feature type="domain" description="ATP-cone" evidence="13">
    <location>
        <begin position="17"/>
        <end position="105"/>
    </location>
</feature>
<dbReference type="PANTHER" id="PTHR11573:SF6">
    <property type="entry name" value="RIBONUCLEOSIDE-DIPHOSPHATE REDUCTASE LARGE SUBUNIT"/>
    <property type="match status" value="1"/>
</dbReference>
<evidence type="ECO:0000256" key="10">
    <source>
        <dbReference type="PROSITE-ProRule" id="PRU00492"/>
    </source>
</evidence>
<dbReference type="eggNOG" id="KOG1112">
    <property type="taxonomic scope" value="Eukaryota"/>
</dbReference>
<evidence type="ECO:0000259" key="13">
    <source>
        <dbReference type="PROSITE" id="PS51161"/>
    </source>
</evidence>
<dbReference type="Proteomes" id="UP000054988">
    <property type="component" value="Unassembled WGS sequence"/>
</dbReference>
<sequence length="1402" mass="154320">MPSNEAYRRHVDKAKEVQITRRKERIQFDKITSRIDKLCYGLDMNYVNPIEVTQKVVQGVYQGVTTVELDNLAAETAAYLTTKHPDYAVLAARIAISNLHKETKKNFSAVVKDLYEYVNPKNGRPAGMIAKDIYEIIQEHKETLDSAIIYNRDFNYNYFGFKTLERSYLLRINGRVAERPQHMIMRCAVGIHGRDIERVLQTYDLMSERYFTHASPTLFNAGTPHAQLSSCFLVAMKDDSIEGIYDTLKECAMISKCAGGIGLHIHNIRATGSYIAGTNGYSNGIVPMLRAYDATARYVDQGGNKRPGAFAMYIEPWHADIFAFIDLRKNHGKEEVRARDLFYALWIPDLFMKRVEAGGNWSLFCPNEAPGLPDVYGAEFEALYEKYEREGRARETIPAQKLWYAILEAQVETGTPFMCYKDHANSKSNQKNLGVIKSSNLCTEIMEYSSPDETAVCNLASLALPTFVRKGQFDFKKLHDVTKVVAFNLNRIIDVNYYPVPEARRSNMRHRPIGIGVQGLADTFMALRLPFESPEAKLLNIQIFETIYYAALNASSDIAEKDGPYETWMGSPAQQGQLQYDMWGVTPTDLWDWDGLKQKIARTGLRNSLLTAPMPTASTSQMLGNNECFEPYTNNIYTRRVLAGEFQVVCPWLLRDLVDLGLWDDNMKNMIIAHNGSVQNIPNIPDNIKAIYKTVWEISQKKVLDLAADRGAFICQSQSLNVHLAAPTMGQLTSMHFYGWKKGLKTGIVLKTAKAQNKDTMERKVSTTTTSSAAVAVATKPSPAPATVSTTTSVAGPSESGLPTPTPSTPEASPRPSSSPVASTSTALEGLSLDEKTRKAAEADPEFAAALQRQKARVFGADPADGFEWSSLEPSTNLSWVDCYSGFKCSRLQVPLDYKNAENGKSAIIAVIKYPATVQGDGYSGSILINPGGPGGSGVDMALRNGKQLQSIVGSNFDIVGFDPRGMFRIRFNGHWIHRDSTGVFRSTPRVTIFQSDEERILWQSQETYDLNSTSEALPEAWARYQVYGQLALSRDNDTLSFISTDNVVRDMLKIVEASGQDKLQFWGFSYGTVLGATFATIFPDRVGRVIIDGCLDMDSYFRNDLGNQIVDSDKAMQTFFDGCHAAGPEACPFYASSPSEIAANLEKIYGSLRQQPLPVFAGDSYGVVTYDALRKVVTSALGGPVGLFVPLAAGLAQLSAGNGTLIHQLYSTLVADDISISEAMIAIECSDADPLNMTASNLRDYMAGINSTFSGTVSVQIMTQCAGWKVHPETRFVGPVGANTSFPLLIIGNTADPITPLDAAKKNSAAFPGSVVLTQDAPGAGRFLFFVVENDANQEQQHTSLSATSNCTHSVVAAYFANGTLPEEGTICPVESELFPSSNATESSPMTTRSLNHIVDI</sequence>
<reference evidence="14 15" key="1">
    <citation type="submission" date="2015-12" db="EMBL/GenBank/DDBJ databases">
        <title>Draft genome sequence of Moniliophthora roreri, the causal agent of frosty pod rot of cacao.</title>
        <authorList>
            <person name="Aime M.C."/>
            <person name="Diaz-Valderrama J.R."/>
            <person name="Kijpornyongpan T."/>
            <person name="Phillips-Mora W."/>
        </authorList>
    </citation>
    <scope>NUCLEOTIDE SEQUENCE [LARGE SCALE GENOMIC DNA]</scope>
    <source>
        <strain evidence="14 15">MCA 2952</strain>
    </source>
</reference>
<dbReference type="Pfam" id="PF00561">
    <property type="entry name" value="Abhydrolase_1"/>
    <property type="match status" value="1"/>
</dbReference>
<evidence type="ECO:0000256" key="2">
    <source>
        <dbReference type="ARBA" id="ARBA00011771"/>
    </source>
</evidence>
<dbReference type="SUPFAM" id="SSF51998">
    <property type="entry name" value="PFL-like glycyl radical enzymes"/>
    <property type="match status" value="1"/>
</dbReference>
<dbReference type="GO" id="GO:0009263">
    <property type="term" value="P:deoxyribonucleotide biosynthetic process"/>
    <property type="evidence" value="ECO:0007669"/>
    <property type="project" value="UniProtKB-KW"/>
</dbReference>
<dbReference type="InterPro" id="IPR013346">
    <property type="entry name" value="NrdE_NrdA_C"/>
</dbReference>
<name>A0A0W0FWD8_MONRR</name>
<keyword evidence="5 10" id="KW-0547">Nucleotide-binding</keyword>
<dbReference type="EC" id="1.17.4.1" evidence="3 11"/>
<dbReference type="PROSITE" id="PS51161">
    <property type="entry name" value="ATP_CONE"/>
    <property type="match status" value="1"/>
</dbReference>
<dbReference type="SUPFAM" id="SSF53474">
    <property type="entry name" value="alpha/beta-Hydrolases"/>
    <property type="match status" value="1"/>
</dbReference>
<evidence type="ECO:0000256" key="3">
    <source>
        <dbReference type="ARBA" id="ARBA00012274"/>
    </source>
</evidence>
<evidence type="ECO:0000256" key="12">
    <source>
        <dbReference type="SAM" id="MobiDB-lite"/>
    </source>
</evidence>
<keyword evidence="6 10" id="KW-0067">ATP-binding</keyword>
<organism evidence="14 15">
    <name type="scientific">Moniliophthora roreri</name>
    <name type="common">Frosty pod rot fungus</name>
    <name type="synonym">Monilia roreri</name>
    <dbReference type="NCBI Taxonomy" id="221103"/>
    <lineage>
        <taxon>Eukaryota</taxon>
        <taxon>Fungi</taxon>
        <taxon>Dikarya</taxon>
        <taxon>Basidiomycota</taxon>
        <taxon>Agaricomycotina</taxon>
        <taxon>Agaricomycetes</taxon>
        <taxon>Agaricomycetidae</taxon>
        <taxon>Agaricales</taxon>
        <taxon>Marasmiineae</taxon>
        <taxon>Marasmiaceae</taxon>
        <taxon>Moniliophthora</taxon>
    </lineage>
</organism>
<dbReference type="InterPro" id="IPR013509">
    <property type="entry name" value="RNR_lsu_N"/>
</dbReference>
<dbReference type="GO" id="GO:0005524">
    <property type="term" value="F:ATP binding"/>
    <property type="evidence" value="ECO:0007669"/>
    <property type="project" value="UniProtKB-UniRule"/>
</dbReference>
<dbReference type="CDD" id="cd01679">
    <property type="entry name" value="RNR_I"/>
    <property type="match status" value="1"/>
</dbReference>
<evidence type="ECO:0000313" key="14">
    <source>
        <dbReference type="EMBL" id="KTB40518.1"/>
    </source>
</evidence>
<dbReference type="Pfam" id="PF08386">
    <property type="entry name" value="Abhydrolase_4"/>
    <property type="match status" value="1"/>
</dbReference>
<feature type="compositionally biased region" description="Basic and acidic residues" evidence="12">
    <location>
        <begin position="756"/>
        <end position="765"/>
    </location>
</feature>
<feature type="compositionally biased region" description="Low complexity" evidence="12">
    <location>
        <begin position="766"/>
        <end position="798"/>
    </location>
</feature>